<reference evidence="1 2" key="1">
    <citation type="submission" date="2015-05" db="EMBL/GenBank/DDBJ databases">
        <title>Genome sequence of Mycobacterium haemophilum.</title>
        <authorList>
            <person name="Greninger A.L."/>
            <person name="Cunningham G."/>
            <person name="Miller S."/>
        </authorList>
    </citation>
    <scope>NUCLEOTIDE SEQUENCE [LARGE SCALE GENOMIC DNA]</scope>
    <source>
        <strain evidence="2">UC1</strain>
    </source>
</reference>
<sequence>MRRHFLHQVSGELVKTHDRLVVENLNVAGMLAGAPMPADGTALTNTLMLVKPARTQPSSSTRFSCP</sequence>
<gene>
    <name evidence="1" type="ORF">ABH38_07960</name>
</gene>
<evidence type="ECO:0000313" key="2">
    <source>
        <dbReference type="Proteomes" id="UP000036334"/>
    </source>
</evidence>
<comment type="caution">
    <text evidence="1">The sequence shown here is derived from an EMBL/GenBank/DDBJ whole genome shotgun (WGS) entry which is preliminary data.</text>
</comment>
<accession>A0A0I9TPG8</accession>
<dbReference type="Proteomes" id="UP000036334">
    <property type="component" value="Unassembled WGS sequence"/>
</dbReference>
<dbReference type="EMBL" id="LDPR01000005">
    <property type="protein sequence ID" value="KLO37349.1"/>
    <property type="molecule type" value="Genomic_DNA"/>
</dbReference>
<organism evidence="1 2">
    <name type="scientific">Mycobacterium haemophilum</name>
    <dbReference type="NCBI Taxonomy" id="29311"/>
    <lineage>
        <taxon>Bacteria</taxon>
        <taxon>Bacillati</taxon>
        <taxon>Actinomycetota</taxon>
        <taxon>Actinomycetes</taxon>
        <taxon>Mycobacteriales</taxon>
        <taxon>Mycobacteriaceae</taxon>
        <taxon>Mycobacterium</taxon>
    </lineage>
</organism>
<keyword evidence="2" id="KW-1185">Reference proteome</keyword>
<protein>
    <submittedName>
        <fullName evidence="1">Uncharacterized protein</fullName>
    </submittedName>
</protein>
<name>A0A0I9TPG8_9MYCO</name>
<proteinExistence type="predicted"/>
<evidence type="ECO:0000313" key="1">
    <source>
        <dbReference type="EMBL" id="KLO37349.1"/>
    </source>
</evidence>
<dbReference type="AlphaFoldDB" id="A0A0I9TPG8"/>